<dbReference type="EMBL" id="JAMPKX010000009">
    <property type="protein sequence ID" value="MEP0948953.1"/>
    <property type="molecule type" value="Genomic_DNA"/>
</dbReference>
<organism evidence="1 2">
    <name type="scientific">Leptolyngbya subtilissima DQ-A4</name>
    <dbReference type="NCBI Taxonomy" id="2933933"/>
    <lineage>
        <taxon>Bacteria</taxon>
        <taxon>Bacillati</taxon>
        <taxon>Cyanobacteriota</taxon>
        <taxon>Cyanophyceae</taxon>
        <taxon>Leptolyngbyales</taxon>
        <taxon>Leptolyngbyaceae</taxon>
        <taxon>Leptolyngbya group</taxon>
        <taxon>Leptolyngbya</taxon>
    </lineage>
</organism>
<keyword evidence="1" id="KW-0418">Kinase</keyword>
<dbReference type="Proteomes" id="UP001482513">
    <property type="component" value="Unassembled WGS sequence"/>
</dbReference>
<dbReference type="SUPFAM" id="SSF55874">
    <property type="entry name" value="ATPase domain of HSP90 chaperone/DNA topoisomerase II/histidine kinase"/>
    <property type="match status" value="1"/>
</dbReference>
<evidence type="ECO:0000313" key="2">
    <source>
        <dbReference type="Proteomes" id="UP001482513"/>
    </source>
</evidence>
<gene>
    <name evidence="1" type="ORF">NC992_18870</name>
</gene>
<protein>
    <submittedName>
        <fullName evidence="1">Cell wall metabolism sensor histidine kinase WalK</fullName>
    </submittedName>
</protein>
<sequence>MEQHGGEIWVESQVGYGSTFFFTLPLKKS</sequence>
<name>A0ABV0K8A5_9CYAN</name>
<comment type="caution">
    <text evidence="1">The sequence shown here is derived from an EMBL/GenBank/DDBJ whole genome shotgun (WGS) entry which is preliminary data.</text>
</comment>
<accession>A0ABV0K8A5</accession>
<keyword evidence="2" id="KW-1185">Reference proteome</keyword>
<dbReference type="Gene3D" id="3.30.565.10">
    <property type="entry name" value="Histidine kinase-like ATPase, C-terminal domain"/>
    <property type="match status" value="1"/>
</dbReference>
<keyword evidence="1" id="KW-0808">Transferase</keyword>
<dbReference type="GO" id="GO:0016301">
    <property type="term" value="F:kinase activity"/>
    <property type="evidence" value="ECO:0007669"/>
    <property type="project" value="UniProtKB-KW"/>
</dbReference>
<reference evidence="1 2" key="1">
    <citation type="submission" date="2022-04" db="EMBL/GenBank/DDBJ databases">
        <title>Positive selection, recombination, and allopatry shape intraspecific diversity of widespread and dominant cyanobacteria.</title>
        <authorList>
            <person name="Wei J."/>
            <person name="Shu W."/>
            <person name="Hu C."/>
        </authorList>
    </citation>
    <scope>NUCLEOTIDE SEQUENCE [LARGE SCALE GENOMIC DNA]</scope>
    <source>
        <strain evidence="1 2">DQ-A4</strain>
    </source>
</reference>
<dbReference type="InterPro" id="IPR036890">
    <property type="entry name" value="HATPase_C_sf"/>
</dbReference>
<proteinExistence type="predicted"/>
<evidence type="ECO:0000313" key="1">
    <source>
        <dbReference type="EMBL" id="MEP0948953.1"/>
    </source>
</evidence>